<dbReference type="GO" id="GO:0006397">
    <property type="term" value="P:mRNA processing"/>
    <property type="evidence" value="ECO:0007669"/>
    <property type="project" value="InterPro"/>
</dbReference>
<dbReference type="PANTHER" id="PTHR21597">
    <property type="entry name" value="THO2 PROTEIN"/>
    <property type="match status" value="1"/>
</dbReference>
<proteinExistence type="predicted"/>
<dbReference type="GO" id="GO:0006406">
    <property type="term" value="P:mRNA export from nucleus"/>
    <property type="evidence" value="ECO:0007669"/>
    <property type="project" value="InterPro"/>
</dbReference>
<protein>
    <submittedName>
        <fullName evidence="2">THO complex subunit</fullName>
    </submittedName>
</protein>
<dbReference type="GO" id="GO:0000445">
    <property type="term" value="C:THO complex part of transcription export complex"/>
    <property type="evidence" value="ECO:0007669"/>
    <property type="project" value="TreeGrafter"/>
</dbReference>
<reference evidence="2 3" key="1">
    <citation type="submission" date="2024-03" db="EMBL/GenBank/DDBJ databases">
        <title>The Acrasis kona genome and developmental transcriptomes reveal deep origins of eukaryotic multicellular pathways.</title>
        <authorList>
            <person name="Sheikh S."/>
            <person name="Fu C.-J."/>
            <person name="Brown M.W."/>
            <person name="Baldauf S.L."/>
        </authorList>
    </citation>
    <scope>NUCLEOTIDE SEQUENCE [LARGE SCALE GENOMIC DNA]</scope>
    <source>
        <strain evidence="2 3">ATCC MYA-3509</strain>
    </source>
</reference>
<accession>A0AAW2YHS8</accession>
<dbReference type="InterPro" id="IPR040007">
    <property type="entry name" value="Tho2"/>
</dbReference>
<dbReference type="Pfam" id="PF16134">
    <property type="entry name" value="THOC2_N"/>
    <property type="match status" value="1"/>
</dbReference>
<keyword evidence="3" id="KW-1185">Reference proteome</keyword>
<evidence type="ECO:0000313" key="3">
    <source>
        <dbReference type="Proteomes" id="UP001431209"/>
    </source>
</evidence>
<dbReference type="EMBL" id="JAOPGA020000088">
    <property type="protein sequence ID" value="KAL0476757.1"/>
    <property type="molecule type" value="Genomic_DNA"/>
</dbReference>
<dbReference type="Proteomes" id="UP001431209">
    <property type="component" value="Unassembled WGS sequence"/>
</dbReference>
<evidence type="ECO:0000259" key="1">
    <source>
        <dbReference type="Pfam" id="PF16134"/>
    </source>
</evidence>
<gene>
    <name evidence="2" type="ORF">AKO1_002793</name>
</gene>
<dbReference type="GO" id="GO:0003729">
    <property type="term" value="F:mRNA binding"/>
    <property type="evidence" value="ECO:0007669"/>
    <property type="project" value="TreeGrafter"/>
</dbReference>
<organism evidence="2 3">
    <name type="scientific">Acrasis kona</name>
    <dbReference type="NCBI Taxonomy" id="1008807"/>
    <lineage>
        <taxon>Eukaryota</taxon>
        <taxon>Discoba</taxon>
        <taxon>Heterolobosea</taxon>
        <taxon>Tetramitia</taxon>
        <taxon>Eutetramitia</taxon>
        <taxon>Acrasidae</taxon>
        <taxon>Acrasis</taxon>
    </lineage>
</organism>
<feature type="domain" description="THO complex subunit 2 N-terminal" evidence="1">
    <location>
        <begin position="26"/>
        <end position="122"/>
    </location>
</feature>
<dbReference type="InterPro" id="IPR032302">
    <property type="entry name" value="THOC2_N"/>
</dbReference>
<evidence type="ECO:0000313" key="2">
    <source>
        <dbReference type="EMBL" id="KAL0476757.1"/>
    </source>
</evidence>
<comment type="caution">
    <text evidence="2">The sequence shown here is derived from an EMBL/GenBank/DDBJ whole genome shotgun (WGS) entry which is preliminary data.</text>
</comment>
<sequence length="502" mass="58035">MSEYNEFTENKLKAARDMGMIKLTSDADTQMEGQENPMPKNDNETPSIHKNNQKIGLLNGLLRIGAIDQAITLFDLLSPITPQVNPTVSSSLMHAIHALIRPIYDMFSPREYKQPSTDKPTFTEEHSHVLDNLITPLLIRLDYWLYRDTFLFAYVLRVFSNYFESNPHNPHVEAVMRILLCALYFCENNVGLSYETWNLLKQLSLTAQYNLVSLDTKQMLKRLAKDGQRQQGRNLSKLTHSGGLCLVVDSFRYVTHMFHDMLSFELLHSFKADASHQLKTPRSKNGDASVSNWLVNLSTLTGMLFKKYSHSIQDDLDPLLHFLINRTYDAHWEDFSLLKQLIHHMTGLDSNEDLKDEQLEAHAGNPFSVGTSSITTDEELEAQQESLLQFWRTFNREVPEQVKQIQLKKAEKRSLRKKVSVHKAGDIVMWRNPRTIPKHGKTYKVHSKCSAKLMLLDTTFFKVWTKDVFEVRLQLFFLMPKHCLPPACEVTSFHRSKFIFVL</sequence>
<name>A0AAW2YHS8_9EUKA</name>
<dbReference type="AlphaFoldDB" id="A0AAW2YHS8"/>
<dbReference type="PANTHER" id="PTHR21597:SF0">
    <property type="entry name" value="THO COMPLEX SUBUNIT 2"/>
    <property type="match status" value="1"/>
</dbReference>